<dbReference type="AlphaFoldDB" id="A0AAU8H0W0"/>
<dbReference type="RefSeq" id="WP_353686042.1">
    <property type="nucleotide sequence ID" value="NZ_CP144374.1"/>
</dbReference>
<sequence>MATLNYSDKLKLERLFRMESGYVLDFSNRTFQEFVFSSVQKDIYHKKYSYRGGSKANRLRAFWEQESDSIVGKLISDLLEYWKTKTLLNNERIEEGKNKLYEECKKIANRLLGIPQINQRIITEDVFLNQEFEEIQLNKLGLDSSITEILSQRIDEIKKCLNAKASLAVIFLCGSTLEGILLGIAKKMPKEFNSSTSSPKKDGKVLQFQDWTLANFIDVAHSIGLLGEDVKKFSHVLRDFRNYIHPYQQQVSKFKPDEHTAKICWQVLQAAIFQLLKIMVR</sequence>
<accession>A0AAU8H0W0</accession>
<gene>
    <name evidence="1" type="ORF">V4D31_08635</name>
</gene>
<dbReference type="EMBL" id="CP144374">
    <property type="protein sequence ID" value="XCH48396.1"/>
    <property type="molecule type" value="Genomic_DNA"/>
</dbReference>
<protein>
    <recommendedName>
        <fullName evidence="2">Abortive infection protein-like C-terminal domain-containing protein</fullName>
    </recommendedName>
</protein>
<proteinExistence type="predicted"/>
<reference evidence="1" key="1">
    <citation type="submission" date="2024-01" db="EMBL/GenBank/DDBJ databases">
        <title>The first autotrophic representatives of the genus Thermodesulfovibrio.</title>
        <authorList>
            <person name="Maltseva A.I."/>
            <person name="Elcheninov A.G."/>
            <person name="Kublanov I.V."/>
            <person name="Lebedinsky A.V."/>
            <person name="Frolov E.N."/>
        </authorList>
    </citation>
    <scope>NUCLEOTIDE SEQUENCE</scope>
    <source>
        <strain evidence="1">3462-1</strain>
    </source>
</reference>
<organism evidence="1">
    <name type="scientific">Thermodesulfovibrio obliviosus</name>
    <dbReference type="NCBI Taxonomy" id="3118332"/>
    <lineage>
        <taxon>Bacteria</taxon>
        <taxon>Pseudomonadati</taxon>
        <taxon>Nitrospirota</taxon>
        <taxon>Thermodesulfovibrionia</taxon>
        <taxon>Thermodesulfovibrionales</taxon>
        <taxon>Thermodesulfovibrionaceae</taxon>
        <taxon>Thermodesulfovibrio</taxon>
    </lineage>
</organism>
<evidence type="ECO:0000313" key="1">
    <source>
        <dbReference type="EMBL" id="XCH48396.1"/>
    </source>
</evidence>
<name>A0AAU8H0W0_9BACT</name>
<dbReference type="KEGG" id="tob:V4D31_08635"/>
<evidence type="ECO:0008006" key="2">
    <source>
        <dbReference type="Google" id="ProtNLM"/>
    </source>
</evidence>